<dbReference type="Pfam" id="PF22974">
    <property type="entry name" value="DUF7029"/>
    <property type="match status" value="1"/>
</dbReference>
<gene>
    <name evidence="2" type="ORF">IMSHALPRED_005106</name>
</gene>
<dbReference type="OrthoDB" id="10410436at2759"/>
<dbReference type="Proteomes" id="UP000664534">
    <property type="component" value="Unassembled WGS sequence"/>
</dbReference>
<dbReference type="AlphaFoldDB" id="A0A8H3F874"/>
<name>A0A8H3F874_9LECA</name>
<organism evidence="2 3">
    <name type="scientific">Imshaugia aleurites</name>
    <dbReference type="NCBI Taxonomy" id="172621"/>
    <lineage>
        <taxon>Eukaryota</taxon>
        <taxon>Fungi</taxon>
        <taxon>Dikarya</taxon>
        <taxon>Ascomycota</taxon>
        <taxon>Pezizomycotina</taxon>
        <taxon>Lecanoromycetes</taxon>
        <taxon>OSLEUM clade</taxon>
        <taxon>Lecanoromycetidae</taxon>
        <taxon>Lecanorales</taxon>
        <taxon>Lecanorineae</taxon>
        <taxon>Parmeliaceae</taxon>
        <taxon>Imshaugia</taxon>
    </lineage>
</organism>
<sequence>MSPAAKSALKILKMQFNTFISLLLVFLCNLNISHGRQVALRPRPKNPVLSRSIASDGSIFDPINEDSFYVVGEDPNTVIKTIHHASKRKFVNFEKFENYLRPQERLCTPSPDNETSVLSFPLNQEHYLAACERWAEDMKLVFIGHDPSCYAPEEERSAFKSLSIAFDDASQTIRVTGKALHFGDKHFPAPTELVVGRAPRDVILTRRTTSEKGIDVPDPGDIIDELTHCLSHIEDCGDEFLEKVTANIDISAEHINFTSENNEAHKKYWPPDEMTKKTGVPELFELYCLECRTSGGMDMEFHVIFNTKGDEKDDKHNHIRRNADSAGDVRQDFKDHVQRAFVKYRVTDDIKIRKQLEVVSPVSVDIYCTVPIWTTGPAPALVPQCSLAASYTAGGLQWEPATAKEKKDGRGNALGPKEVGDWKKGRGAAAWGYAIWPVDLGLYAGMNIGVGSKINVTLPGFEATIPVGSEFEIDLMGDGTKSPIVHNTVDPVIELLPPDLDIESSDIHFVVGIGPKAAINIGLPLGGLGIGAGIKLDLIRFDSKLSEYQNVSSDCVTATGNDKAIEKAFGFTLDMKSGLYAFLDIGGFYIGTDWIGNKMPGSPYGGLYWGIKNLVAKCGDCGKKGCVSKRVDKILDATFEALGFGHGKKFQFSKLAESSHVGIDGNNSISKLDGQMAGEAMPSGNPNTSCYPKGTAPKFQRDLFDMFQRDLLEEKKDNPCQPR</sequence>
<keyword evidence="3" id="KW-1185">Reference proteome</keyword>
<evidence type="ECO:0000259" key="1">
    <source>
        <dbReference type="Pfam" id="PF22974"/>
    </source>
</evidence>
<feature type="domain" description="DUF7029" evidence="1">
    <location>
        <begin position="86"/>
        <end position="181"/>
    </location>
</feature>
<evidence type="ECO:0000313" key="3">
    <source>
        <dbReference type="Proteomes" id="UP000664534"/>
    </source>
</evidence>
<accession>A0A8H3F874</accession>
<reference evidence="2" key="1">
    <citation type="submission" date="2021-03" db="EMBL/GenBank/DDBJ databases">
        <authorList>
            <person name="Tagirdzhanova G."/>
        </authorList>
    </citation>
    <scope>NUCLEOTIDE SEQUENCE</scope>
</reference>
<evidence type="ECO:0000313" key="2">
    <source>
        <dbReference type="EMBL" id="CAF9921191.1"/>
    </source>
</evidence>
<protein>
    <recommendedName>
        <fullName evidence="1">DUF7029 domain-containing protein</fullName>
    </recommendedName>
</protein>
<dbReference type="EMBL" id="CAJPDT010000027">
    <property type="protein sequence ID" value="CAF9921191.1"/>
    <property type="molecule type" value="Genomic_DNA"/>
</dbReference>
<proteinExistence type="predicted"/>
<dbReference type="InterPro" id="IPR054293">
    <property type="entry name" value="DUF7029"/>
</dbReference>
<comment type="caution">
    <text evidence="2">The sequence shown here is derived from an EMBL/GenBank/DDBJ whole genome shotgun (WGS) entry which is preliminary data.</text>
</comment>